<evidence type="ECO:0000313" key="2">
    <source>
        <dbReference type="Proteomes" id="UP000002215"/>
    </source>
</evidence>
<dbReference type="EMBL" id="CP001699">
    <property type="protein sequence ID" value="ACU61255.1"/>
    <property type="molecule type" value="Genomic_DNA"/>
</dbReference>
<name>A0A979G5T2_CHIPD</name>
<evidence type="ECO:0000313" key="1">
    <source>
        <dbReference type="EMBL" id="ACU61255.1"/>
    </source>
</evidence>
<proteinExistence type="predicted"/>
<accession>A0A979G5T2</accession>
<reference evidence="2" key="1">
    <citation type="submission" date="2009-08" db="EMBL/GenBank/DDBJ databases">
        <title>The complete genome of Chitinophaga pinensis DSM 2588.</title>
        <authorList>
            <consortium name="US DOE Joint Genome Institute (JGI-PGF)"/>
            <person name="Lucas S."/>
            <person name="Copeland A."/>
            <person name="Lapidus A."/>
            <person name="Glavina del Rio T."/>
            <person name="Dalin E."/>
            <person name="Tice H."/>
            <person name="Bruce D."/>
            <person name="Goodwin L."/>
            <person name="Pitluck S."/>
            <person name="Kyrpides N."/>
            <person name="Mavromatis K."/>
            <person name="Ivanova N."/>
            <person name="Mikhailova N."/>
            <person name="Sims D."/>
            <person name="Meinche L."/>
            <person name="Brettin T."/>
            <person name="Detter J.C."/>
            <person name="Han C."/>
            <person name="Larimer F."/>
            <person name="Land M."/>
            <person name="Hauser L."/>
            <person name="Markowitz V."/>
            <person name="Cheng J.-F."/>
            <person name="Hugenholtz P."/>
            <person name="Woyke T."/>
            <person name="Wu D."/>
            <person name="Spring S."/>
            <person name="Klenk H.-P."/>
            <person name="Eisen J.A."/>
        </authorList>
    </citation>
    <scope>NUCLEOTIDE SEQUENCE [LARGE SCALE GENOMIC DNA]</scope>
    <source>
        <strain evidence="2">ATCC 43595 / DSM 2588 / LMG 13176 / NBRC 15968 / NCIMB 11800 / UQM 2034</strain>
    </source>
</reference>
<protein>
    <submittedName>
        <fullName evidence="1">Uncharacterized protein</fullName>
    </submittedName>
</protein>
<gene>
    <name evidence="1" type="ordered locus">Cpin_3793</name>
</gene>
<dbReference type="AlphaFoldDB" id="A0A979G5T2"/>
<sequence>MVLLVLNGWVWASKYITHKLGENIWWLIVLAERSGIDVKMAIEHFLHKTEQLLK</sequence>
<dbReference type="KEGG" id="cpi:Cpin_3793"/>
<organism evidence="1 2">
    <name type="scientific">Chitinophaga pinensis (strain ATCC 43595 / DSM 2588 / LMG 13176 / NBRC 15968 / NCIMB 11800 / UQM 2034)</name>
    <dbReference type="NCBI Taxonomy" id="485918"/>
    <lineage>
        <taxon>Bacteria</taxon>
        <taxon>Pseudomonadati</taxon>
        <taxon>Bacteroidota</taxon>
        <taxon>Chitinophagia</taxon>
        <taxon>Chitinophagales</taxon>
        <taxon>Chitinophagaceae</taxon>
        <taxon>Chitinophaga</taxon>
    </lineage>
</organism>
<reference evidence="1 2" key="2">
    <citation type="journal article" date="2010" name="Stand. Genomic Sci.">
        <title>Complete genome sequence of Chitinophaga pinensis type strain (UQM 2034).</title>
        <authorList>
            <person name="Glavina Del Rio T."/>
            <person name="Abt B."/>
            <person name="Spring S."/>
            <person name="Lapidus A."/>
            <person name="Nolan M."/>
            <person name="Tice H."/>
            <person name="Copeland A."/>
            <person name="Cheng J.F."/>
            <person name="Chen F."/>
            <person name="Bruce D."/>
            <person name="Goodwin L."/>
            <person name="Pitluck S."/>
            <person name="Ivanova N."/>
            <person name="Mavromatis K."/>
            <person name="Mikhailova N."/>
            <person name="Pati A."/>
            <person name="Chen A."/>
            <person name="Palaniappan K."/>
            <person name="Land M."/>
            <person name="Hauser L."/>
            <person name="Chang Y.J."/>
            <person name="Jeffries C.D."/>
            <person name="Chain P."/>
            <person name="Saunders E."/>
            <person name="Detter J.C."/>
            <person name="Brettin T."/>
            <person name="Rohde M."/>
            <person name="Goker M."/>
            <person name="Bristow J."/>
            <person name="Eisen J.A."/>
            <person name="Markowitz V."/>
            <person name="Hugenholtz P."/>
            <person name="Kyrpides N.C."/>
            <person name="Klenk H.P."/>
            <person name="Lucas S."/>
        </authorList>
    </citation>
    <scope>NUCLEOTIDE SEQUENCE [LARGE SCALE GENOMIC DNA]</scope>
    <source>
        <strain evidence="2">ATCC 43595 / DSM 2588 / LMG 13176 / NBRC 15968 / NCIMB 11800 / UQM 2034</strain>
    </source>
</reference>
<dbReference type="Proteomes" id="UP000002215">
    <property type="component" value="Chromosome"/>
</dbReference>